<evidence type="ECO:0000313" key="4">
    <source>
        <dbReference type="Proteomes" id="UP000324143"/>
    </source>
</evidence>
<comment type="caution">
    <text evidence="3">The sequence shown here is derived from an EMBL/GenBank/DDBJ whole genome shotgun (WGS) entry which is preliminary data.</text>
</comment>
<dbReference type="InterPro" id="IPR007035">
    <property type="entry name" value="Peptidase_M55"/>
</dbReference>
<dbReference type="PIRSF" id="PIRSF015853">
    <property type="entry name" value="Pep_DppA"/>
    <property type="match status" value="1"/>
</dbReference>
<dbReference type="AlphaFoldDB" id="A0A5D0MFW0"/>
<protein>
    <recommendedName>
        <fullName evidence="5">M55 family metallopeptidase</fullName>
    </recommendedName>
</protein>
<dbReference type="SUPFAM" id="SSF63992">
    <property type="entry name" value="Dipeptide transport protein"/>
    <property type="match status" value="1"/>
</dbReference>
<dbReference type="InterPro" id="IPR027476">
    <property type="entry name" value="DppA_N"/>
</dbReference>
<dbReference type="Gene3D" id="3.40.50.10780">
    <property type="entry name" value="Dipeptide transport protein"/>
    <property type="match status" value="1"/>
</dbReference>
<dbReference type="InterPro" id="IPR036177">
    <property type="entry name" value="Peptidase_M55_sf"/>
</dbReference>
<dbReference type="Pfam" id="PF04951">
    <property type="entry name" value="Peptidase_M55"/>
    <property type="match status" value="1"/>
</dbReference>
<feature type="binding site" evidence="2">
    <location>
        <position position="106"/>
    </location>
    <ligand>
        <name>Zn(2+)</name>
        <dbReference type="ChEBI" id="CHEBI:29105"/>
        <label>2</label>
    </ligand>
</feature>
<keyword evidence="2" id="KW-0862">Zinc</keyword>
<feature type="binding site" evidence="2">
    <location>
        <position position="10"/>
    </location>
    <ligand>
        <name>Zn(2+)</name>
        <dbReference type="ChEBI" id="CHEBI:29105"/>
        <label>1</label>
    </ligand>
</feature>
<keyword evidence="2" id="KW-0479">Metal-binding</keyword>
<feature type="binding site" evidence="2">
    <location>
        <position position="62"/>
    </location>
    <ligand>
        <name>Zn(2+)</name>
        <dbReference type="ChEBI" id="CHEBI:29105"/>
        <label>2</label>
    </ligand>
</feature>
<organism evidence="3 4">
    <name type="scientific">Candidatus Mcinerneyibacterium aminivorans</name>
    <dbReference type="NCBI Taxonomy" id="2703815"/>
    <lineage>
        <taxon>Bacteria</taxon>
        <taxon>Candidatus Macinerneyibacteriota</taxon>
        <taxon>Candidatus Mcinerneyibacteria</taxon>
        <taxon>Candidatus Mcinerneyibacteriales</taxon>
        <taxon>Candidatus Mcinerneyibacteriaceae</taxon>
        <taxon>Candidatus Mcinerneyibacterium</taxon>
    </lineage>
</organism>
<evidence type="ECO:0000256" key="2">
    <source>
        <dbReference type="PIRSR" id="PIRSR015853-2"/>
    </source>
</evidence>
<dbReference type="Proteomes" id="UP000324143">
    <property type="component" value="Unassembled WGS sequence"/>
</dbReference>
<dbReference type="Gene3D" id="3.30.1360.130">
    <property type="entry name" value="Dipeptide transport protein"/>
    <property type="match status" value="1"/>
</dbReference>
<dbReference type="EMBL" id="VSIX01000040">
    <property type="protein sequence ID" value="TYB31302.1"/>
    <property type="molecule type" value="Genomic_DNA"/>
</dbReference>
<sequence length="275" mass="31592">MKLFISFDLEGMAGITFWREISENKEQYRYYKKIVTDQIKYVCESLFKHFKLLRSITLCDSHAFGNNFLYDELPDNVDLIKGYPRRYYMMEGLDENYGGVIFLGYHVGIGKIGNMDHTYSAGIIHNIKINNKIANEFLINSYLAGEMKVPVIMAAGGNKFINHVKSYNENIETAVLKEEIGKFSAKMINMEKIKKRIDKTVSSIKSVEKYPVISVKKPIKGEIELKDTKYSEVASLIPGIKRITGRKIIFYSDTMKSFYETLMAIIFCCKGLPNL</sequence>
<evidence type="ECO:0000313" key="3">
    <source>
        <dbReference type="EMBL" id="TYB31302.1"/>
    </source>
</evidence>
<feature type="binding site" evidence="2">
    <location>
        <position position="8"/>
    </location>
    <ligand>
        <name>Zn(2+)</name>
        <dbReference type="ChEBI" id="CHEBI:29105"/>
        <label>2</label>
    </ligand>
</feature>
<reference evidence="3" key="1">
    <citation type="submission" date="2019-08" db="EMBL/GenBank/DDBJ databases">
        <title>Genomic characterization of a novel candidate phylum (ARYD3) from a high temperature, high salinity tertiary oil reservoir in north central Oklahoma, USA.</title>
        <authorList>
            <person name="Youssef N.H."/>
            <person name="Yadav A."/>
            <person name="Elshahed M.S."/>
        </authorList>
    </citation>
    <scope>NUCLEOTIDE SEQUENCE [LARGE SCALE GENOMIC DNA]</scope>
    <source>
        <strain evidence="3">ARYD3</strain>
    </source>
</reference>
<dbReference type="GO" id="GO:0046872">
    <property type="term" value="F:metal ion binding"/>
    <property type="evidence" value="ECO:0007669"/>
    <property type="project" value="UniProtKB-KW"/>
</dbReference>
<name>A0A5D0MFW0_9BACT</name>
<feature type="active site" description="Nucleophile" evidence="1">
    <location>
        <position position="117"/>
    </location>
</feature>
<accession>A0A5D0MFW0</accession>
<evidence type="ECO:0000256" key="1">
    <source>
        <dbReference type="PIRSR" id="PIRSR015853-1"/>
    </source>
</evidence>
<evidence type="ECO:0008006" key="5">
    <source>
        <dbReference type="Google" id="ProtNLM"/>
    </source>
</evidence>
<feature type="binding site" evidence="2">
    <location>
        <position position="8"/>
    </location>
    <ligand>
        <name>Zn(2+)</name>
        <dbReference type="ChEBI" id="CHEBI:29105"/>
        <label>1</label>
    </ligand>
</feature>
<feature type="binding site" evidence="2">
    <location>
        <position position="136"/>
    </location>
    <ligand>
        <name>Zn(2+)</name>
        <dbReference type="ChEBI" id="CHEBI:29105"/>
        <label>2</label>
    </ligand>
</feature>
<gene>
    <name evidence="3" type="ORF">FXF47_04650</name>
</gene>
<keyword evidence="4" id="KW-1185">Reference proteome</keyword>
<proteinExistence type="predicted"/>